<dbReference type="Gene3D" id="3.30.160.60">
    <property type="entry name" value="Classic Zinc Finger"/>
    <property type="match status" value="2"/>
</dbReference>
<sequence>FLFLHSPDMSGDFSAADEIKEELVEFKDEPVDAFTDIKQEESVCHVSSFDTTSDIKEEPMEIKDDPIDDFKQEEPIGDILCPSTESRPLVQPAPMETARSNLAKPSFVCSHCDKVFSTNYTFNRHMRTHSGEKPFSCRYCTAAFVDKSAHTRHIRQVHKEKLYACITCGAQFNMHADLNVHLLSNRGHVDHLESGPASGYIKCYQRRTHGVQR</sequence>
<evidence type="ECO:0000256" key="6">
    <source>
        <dbReference type="ARBA" id="ARBA00023242"/>
    </source>
</evidence>
<dbReference type="GO" id="GO:0008270">
    <property type="term" value="F:zinc ion binding"/>
    <property type="evidence" value="ECO:0007669"/>
    <property type="project" value="UniProtKB-KW"/>
</dbReference>
<dbReference type="FunFam" id="3.30.160.60:FF:000096">
    <property type="entry name" value="Zinc finger and BTB domain-containing protein 18 isoform 1"/>
    <property type="match status" value="1"/>
</dbReference>
<dbReference type="Proteomes" id="UP001328107">
    <property type="component" value="Unassembled WGS sequence"/>
</dbReference>
<evidence type="ECO:0000256" key="7">
    <source>
        <dbReference type="PROSITE-ProRule" id="PRU00042"/>
    </source>
</evidence>
<organism evidence="9 10">
    <name type="scientific">Pristionchus mayeri</name>
    <dbReference type="NCBI Taxonomy" id="1317129"/>
    <lineage>
        <taxon>Eukaryota</taxon>
        <taxon>Metazoa</taxon>
        <taxon>Ecdysozoa</taxon>
        <taxon>Nematoda</taxon>
        <taxon>Chromadorea</taxon>
        <taxon>Rhabditida</taxon>
        <taxon>Rhabditina</taxon>
        <taxon>Diplogasteromorpha</taxon>
        <taxon>Diplogasteroidea</taxon>
        <taxon>Neodiplogasteridae</taxon>
        <taxon>Pristionchus</taxon>
    </lineage>
</organism>
<accession>A0AAN5I3H7</accession>
<evidence type="ECO:0000256" key="3">
    <source>
        <dbReference type="ARBA" id="ARBA00022737"/>
    </source>
</evidence>
<dbReference type="PANTHER" id="PTHR24394:SF44">
    <property type="entry name" value="ZINC FINGER PROTEIN 271-LIKE"/>
    <property type="match status" value="1"/>
</dbReference>
<name>A0AAN5I3H7_9BILA</name>
<dbReference type="PROSITE" id="PS00028">
    <property type="entry name" value="ZINC_FINGER_C2H2_1"/>
    <property type="match status" value="2"/>
</dbReference>
<protein>
    <recommendedName>
        <fullName evidence="8">C2H2-type domain-containing protein</fullName>
    </recommendedName>
</protein>
<dbReference type="GO" id="GO:0005634">
    <property type="term" value="C:nucleus"/>
    <property type="evidence" value="ECO:0007669"/>
    <property type="project" value="UniProtKB-SubCell"/>
</dbReference>
<dbReference type="Pfam" id="PF00096">
    <property type="entry name" value="zf-C2H2"/>
    <property type="match status" value="1"/>
</dbReference>
<evidence type="ECO:0000313" key="9">
    <source>
        <dbReference type="EMBL" id="GMR50623.1"/>
    </source>
</evidence>
<reference evidence="10" key="1">
    <citation type="submission" date="2022-10" db="EMBL/GenBank/DDBJ databases">
        <title>Genome assembly of Pristionchus species.</title>
        <authorList>
            <person name="Yoshida K."/>
            <person name="Sommer R.J."/>
        </authorList>
    </citation>
    <scope>NUCLEOTIDE SEQUENCE [LARGE SCALE GENOMIC DNA]</scope>
    <source>
        <strain evidence="10">RS5460</strain>
    </source>
</reference>
<keyword evidence="10" id="KW-1185">Reference proteome</keyword>
<keyword evidence="3" id="KW-0677">Repeat</keyword>
<comment type="caution">
    <text evidence="9">The sequence shown here is derived from an EMBL/GenBank/DDBJ whole genome shotgun (WGS) entry which is preliminary data.</text>
</comment>
<dbReference type="PANTHER" id="PTHR24394">
    <property type="entry name" value="ZINC FINGER PROTEIN"/>
    <property type="match status" value="1"/>
</dbReference>
<keyword evidence="4 7" id="KW-0863">Zinc-finger</keyword>
<dbReference type="InterPro" id="IPR036236">
    <property type="entry name" value="Znf_C2H2_sf"/>
</dbReference>
<feature type="domain" description="C2H2-type" evidence="8">
    <location>
        <begin position="163"/>
        <end position="196"/>
    </location>
</feature>
<evidence type="ECO:0000256" key="2">
    <source>
        <dbReference type="ARBA" id="ARBA00022723"/>
    </source>
</evidence>
<keyword evidence="2" id="KW-0479">Metal-binding</keyword>
<evidence type="ECO:0000256" key="4">
    <source>
        <dbReference type="ARBA" id="ARBA00022771"/>
    </source>
</evidence>
<gene>
    <name evidence="9" type="ORF">PMAYCL1PPCAC_20818</name>
</gene>
<keyword evidence="5" id="KW-0862">Zinc</keyword>
<dbReference type="SUPFAM" id="SSF57667">
    <property type="entry name" value="beta-beta-alpha zinc fingers"/>
    <property type="match status" value="2"/>
</dbReference>
<feature type="domain" description="C2H2-type" evidence="8">
    <location>
        <begin position="135"/>
        <end position="158"/>
    </location>
</feature>
<evidence type="ECO:0000256" key="1">
    <source>
        <dbReference type="ARBA" id="ARBA00004123"/>
    </source>
</evidence>
<evidence type="ECO:0000313" key="10">
    <source>
        <dbReference type="Proteomes" id="UP001328107"/>
    </source>
</evidence>
<dbReference type="GO" id="GO:0000981">
    <property type="term" value="F:DNA-binding transcription factor activity, RNA polymerase II-specific"/>
    <property type="evidence" value="ECO:0007669"/>
    <property type="project" value="TreeGrafter"/>
</dbReference>
<dbReference type="InterPro" id="IPR013087">
    <property type="entry name" value="Znf_C2H2_type"/>
</dbReference>
<dbReference type="FunFam" id="3.30.160.60:FF:000110">
    <property type="entry name" value="Zinc finger protein-like"/>
    <property type="match status" value="1"/>
</dbReference>
<feature type="non-terminal residue" evidence="9">
    <location>
        <position position="1"/>
    </location>
</feature>
<keyword evidence="6" id="KW-0539">Nucleus</keyword>
<comment type="subcellular location">
    <subcellularLocation>
        <location evidence="1">Nucleus</location>
    </subcellularLocation>
</comment>
<dbReference type="EMBL" id="BTRK01000004">
    <property type="protein sequence ID" value="GMR50623.1"/>
    <property type="molecule type" value="Genomic_DNA"/>
</dbReference>
<dbReference type="PROSITE" id="PS50157">
    <property type="entry name" value="ZINC_FINGER_C2H2_2"/>
    <property type="match status" value="3"/>
</dbReference>
<dbReference type="SMART" id="SM00355">
    <property type="entry name" value="ZnF_C2H2"/>
    <property type="match status" value="3"/>
</dbReference>
<feature type="domain" description="C2H2-type" evidence="8">
    <location>
        <begin position="107"/>
        <end position="134"/>
    </location>
</feature>
<proteinExistence type="predicted"/>
<dbReference type="AlphaFoldDB" id="A0AAN5I3H7"/>
<evidence type="ECO:0000256" key="5">
    <source>
        <dbReference type="ARBA" id="ARBA00022833"/>
    </source>
</evidence>
<evidence type="ECO:0000259" key="8">
    <source>
        <dbReference type="PROSITE" id="PS50157"/>
    </source>
</evidence>